<protein>
    <recommendedName>
        <fullName evidence="3">Putative zinc-finger domain-containing protein</fullName>
    </recommendedName>
</protein>
<evidence type="ECO:0000256" key="1">
    <source>
        <dbReference type="ARBA" id="ARBA00023015"/>
    </source>
</evidence>
<evidence type="ECO:0000259" key="3">
    <source>
        <dbReference type="Pfam" id="PF13490"/>
    </source>
</evidence>
<dbReference type="RefSeq" id="WP_153572966.1">
    <property type="nucleotide sequence ID" value="NZ_CP045725.1"/>
</dbReference>
<proteinExistence type="predicted"/>
<dbReference type="AlphaFoldDB" id="A0A5Q2FF70"/>
<evidence type="ECO:0000313" key="5">
    <source>
        <dbReference type="Proteomes" id="UP000386847"/>
    </source>
</evidence>
<organism evidence="4 5">
    <name type="scientific">Raineyella fluvialis</name>
    <dbReference type="NCBI Taxonomy" id="2662261"/>
    <lineage>
        <taxon>Bacteria</taxon>
        <taxon>Bacillati</taxon>
        <taxon>Actinomycetota</taxon>
        <taxon>Actinomycetes</taxon>
        <taxon>Propionibacteriales</taxon>
        <taxon>Propionibacteriaceae</taxon>
        <taxon>Raineyella</taxon>
    </lineage>
</organism>
<dbReference type="InterPro" id="IPR027383">
    <property type="entry name" value="Znf_put"/>
</dbReference>
<gene>
    <name evidence="4" type="ORF">Rai3103_13130</name>
</gene>
<feature type="domain" description="Putative zinc-finger" evidence="3">
    <location>
        <begin position="6"/>
        <end position="39"/>
    </location>
</feature>
<reference evidence="4 5" key="1">
    <citation type="submission" date="2019-10" db="EMBL/GenBank/DDBJ databases">
        <title>Genomic analysis of Raineyella sp. CBA3103.</title>
        <authorList>
            <person name="Roh S.W."/>
        </authorList>
    </citation>
    <scope>NUCLEOTIDE SEQUENCE [LARGE SCALE GENOMIC DNA]</scope>
    <source>
        <strain evidence="4 5">CBA3103</strain>
    </source>
</reference>
<dbReference type="Proteomes" id="UP000386847">
    <property type="component" value="Chromosome"/>
</dbReference>
<sequence length="132" mass="14153">MTTMDCRGSRELICAFLDEELDGEVADAVQAHLLECPDCDQVFRIQQTIKGLLHRSCADATVAPSGLRQRVWAAVIAQCGAPVDGAVTINATRTTVSTTQRDSSGALVRRTTVTGTVVRATYWGQSGSSPRQ</sequence>
<dbReference type="KEGG" id="rain:Rai3103_13130"/>
<keyword evidence="2" id="KW-0804">Transcription</keyword>
<accession>A0A5Q2FF70</accession>
<dbReference type="Pfam" id="PF13490">
    <property type="entry name" value="zf-HC2"/>
    <property type="match status" value="1"/>
</dbReference>
<keyword evidence="5" id="KW-1185">Reference proteome</keyword>
<dbReference type="EMBL" id="CP045725">
    <property type="protein sequence ID" value="QGF24437.1"/>
    <property type="molecule type" value="Genomic_DNA"/>
</dbReference>
<dbReference type="InterPro" id="IPR041916">
    <property type="entry name" value="Anti_sigma_zinc_sf"/>
</dbReference>
<dbReference type="Gene3D" id="1.10.10.1320">
    <property type="entry name" value="Anti-sigma factor, zinc-finger domain"/>
    <property type="match status" value="1"/>
</dbReference>
<evidence type="ECO:0000313" key="4">
    <source>
        <dbReference type="EMBL" id="QGF24437.1"/>
    </source>
</evidence>
<keyword evidence="1" id="KW-0805">Transcription regulation</keyword>
<name>A0A5Q2FF70_9ACTN</name>
<evidence type="ECO:0000256" key="2">
    <source>
        <dbReference type="ARBA" id="ARBA00023163"/>
    </source>
</evidence>